<dbReference type="KEGG" id="haz:A9404_07835"/>
<dbReference type="Gene3D" id="3.40.50.2300">
    <property type="match status" value="1"/>
</dbReference>
<dbReference type="Pfam" id="PF00072">
    <property type="entry name" value="Response_reg"/>
    <property type="match status" value="1"/>
</dbReference>
<keyword evidence="4" id="KW-0902">Two-component regulatory system</keyword>
<dbReference type="InterPro" id="IPR036388">
    <property type="entry name" value="WH-like_DNA-bd_sf"/>
</dbReference>
<evidence type="ECO:0000256" key="3">
    <source>
        <dbReference type="ARBA" id="ARBA00022553"/>
    </source>
</evidence>
<evidence type="ECO:0000313" key="13">
    <source>
        <dbReference type="Proteomes" id="UP000078596"/>
    </source>
</evidence>
<dbReference type="CDD" id="cd00383">
    <property type="entry name" value="trans_reg_C"/>
    <property type="match status" value="1"/>
</dbReference>
<keyword evidence="3 8" id="KW-0597">Phosphoprotein</keyword>
<evidence type="ECO:0000256" key="6">
    <source>
        <dbReference type="ARBA" id="ARBA00023125"/>
    </source>
</evidence>
<evidence type="ECO:0000256" key="5">
    <source>
        <dbReference type="ARBA" id="ARBA00023015"/>
    </source>
</evidence>
<dbReference type="InterPro" id="IPR011006">
    <property type="entry name" value="CheY-like_superfamily"/>
</dbReference>
<keyword evidence="6 9" id="KW-0238">DNA-binding</keyword>
<dbReference type="FunFam" id="1.10.10.10:FF:000099">
    <property type="entry name" value="Two-component system response regulator TorR"/>
    <property type="match status" value="1"/>
</dbReference>
<dbReference type="GO" id="GO:0005829">
    <property type="term" value="C:cytosol"/>
    <property type="evidence" value="ECO:0007669"/>
    <property type="project" value="TreeGrafter"/>
</dbReference>
<dbReference type="PANTHER" id="PTHR48111:SF4">
    <property type="entry name" value="DNA-BINDING DUAL TRANSCRIPTIONAL REGULATOR OMPR"/>
    <property type="match status" value="1"/>
</dbReference>
<accession>A0A191ZKI2</accession>
<dbReference type="InterPro" id="IPR039420">
    <property type="entry name" value="WalR-like"/>
</dbReference>
<comment type="subcellular location">
    <subcellularLocation>
        <location evidence="1">Cytoplasm</location>
    </subcellularLocation>
</comment>
<sequence length="260" mass="29230">MAEASEPTTQIDSPVILVVDDDPGIQTLLSRYLREQGFAVVIAGDSRAFDAVMASGQSIDLIVLDIMLPGEDGLSIARRLDPMNRPPLIILSARGEDVDRIVGLEIGADDYLPKPFNPRELIARIRAVLRRGGPAIDPSAKSPPRADNRQYVGDFSIDAPMHQAFLHDKLLDLTRGEWQLLAFFLERPNRVISRDQIMDHLKGYERSAFDRSIDVRVTRLRRKIEENPTDPRYLVTIWGEGYLFVPAGRMPRVSDQMEEG</sequence>
<gene>
    <name evidence="12" type="ORF">A9404_07835</name>
</gene>
<feature type="domain" description="OmpR/PhoB-type" evidence="11">
    <location>
        <begin position="147"/>
        <end position="246"/>
    </location>
</feature>
<dbReference type="InterPro" id="IPR001789">
    <property type="entry name" value="Sig_transdc_resp-reg_receiver"/>
</dbReference>
<proteinExistence type="predicted"/>
<dbReference type="Pfam" id="PF00486">
    <property type="entry name" value="Trans_reg_C"/>
    <property type="match status" value="1"/>
</dbReference>
<keyword evidence="2" id="KW-0963">Cytoplasm</keyword>
<dbReference type="OrthoDB" id="9802426at2"/>
<dbReference type="InterPro" id="IPR001867">
    <property type="entry name" value="OmpR/PhoB-type_DNA-bd"/>
</dbReference>
<name>A0A191ZKI2_9GAMM</name>
<dbReference type="SUPFAM" id="SSF52172">
    <property type="entry name" value="CheY-like"/>
    <property type="match status" value="1"/>
</dbReference>
<dbReference type="PROSITE" id="PS51755">
    <property type="entry name" value="OMPR_PHOB"/>
    <property type="match status" value="1"/>
</dbReference>
<evidence type="ECO:0000259" key="10">
    <source>
        <dbReference type="PROSITE" id="PS50110"/>
    </source>
</evidence>
<dbReference type="GO" id="GO:0006355">
    <property type="term" value="P:regulation of DNA-templated transcription"/>
    <property type="evidence" value="ECO:0007669"/>
    <property type="project" value="InterPro"/>
</dbReference>
<dbReference type="Gene3D" id="1.10.10.10">
    <property type="entry name" value="Winged helix-like DNA-binding domain superfamily/Winged helix DNA-binding domain"/>
    <property type="match status" value="1"/>
</dbReference>
<dbReference type="Gene3D" id="6.10.250.690">
    <property type="match status" value="1"/>
</dbReference>
<feature type="modified residue" description="4-aspartylphosphate" evidence="8">
    <location>
        <position position="65"/>
    </location>
</feature>
<dbReference type="AlphaFoldDB" id="A0A191ZKI2"/>
<dbReference type="GO" id="GO:0000976">
    <property type="term" value="F:transcription cis-regulatory region binding"/>
    <property type="evidence" value="ECO:0007669"/>
    <property type="project" value="TreeGrafter"/>
</dbReference>
<evidence type="ECO:0000259" key="11">
    <source>
        <dbReference type="PROSITE" id="PS51755"/>
    </source>
</evidence>
<dbReference type="EMBL" id="CP016027">
    <property type="protein sequence ID" value="ANJ68357.1"/>
    <property type="molecule type" value="Genomic_DNA"/>
</dbReference>
<dbReference type="STRING" id="1860122.A9404_07835"/>
<feature type="domain" description="Response regulatory" evidence="10">
    <location>
        <begin position="15"/>
        <end position="129"/>
    </location>
</feature>
<evidence type="ECO:0000256" key="1">
    <source>
        <dbReference type="ARBA" id="ARBA00004496"/>
    </source>
</evidence>
<evidence type="ECO:0000256" key="9">
    <source>
        <dbReference type="PROSITE-ProRule" id="PRU01091"/>
    </source>
</evidence>
<evidence type="ECO:0000256" key="8">
    <source>
        <dbReference type="PROSITE-ProRule" id="PRU00169"/>
    </source>
</evidence>
<dbReference type="PANTHER" id="PTHR48111">
    <property type="entry name" value="REGULATOR OF RPOS"/>
    <property type="match status" value="1"/>
</dbReference>
<dbReference type="GO" id="GO:0000156">
    <property type="term" value="F:phosphorelay response regulator activity"/>
    <property type="evidence" value="ECO:0007669"/>
    <property type="project" value="TreeGrafter"/>
</dbReference>
<dbReference type="SMART" id="SM00448">
    <property type="entry name" value="REC"/>
    <property type="match status" value="1"/>
</dbReference>
<keyword evidence="5" id="KW-0805">Transcription regulation</keyword>
<feature type="DNA-binding region" description="OmpR/PhoB-type" evidence="9">
    <location>
        <begin position="147"/>
        <end position="246"/>
    </location>
</feature>
<evidence type="ECO:0000256" key="7">
    <source>
        <dbReference type="ARBA" id="ARBA00023163"/>
    </source>
</evidence>
<evidence type="ECO:0000313" key="12">
    <source>
        <dbReference type="EMBL" id="ANJ68357.1"/>
    </source>
</evidence>
<dbReference type="SMART" id="SM00862">
    <property type="entry name" value="Trans_reg_C"/>
    <property type="match status" value="1"/>
</dbReference>
<organism evidence="12 13">
    <name type="scientific">Halothiobacillus diazotrophicus</name>
    <dbReference type="NCBI Taxonomy" id="1860122"/>
    <lineage>
        <taxon>Bacteria</taxon>
        <taxon>Pseudomonadati</taxon>
        <taxon>Pseudomonadota</taxon>
        <taxon>Gammaproteobacteria</taxon>
        <taxon>Chromatiales</taxon>
        <taxon>Halothiobacillaceae</taxon>
        <taxon>Halothiobacillus</taxon>
    </lineage>
</organism>
<keyword evidence="7" id="KW-0804">Transcription</keyword>
<dbReference type="Proteomes" id="UP000078596">
    <property type="component" value="Chromosome"/>
</dbReference>
<dbReference type="InterPro" id="IPR016032">
    <property type="entry name" value="Sig_transdc_resp-reg_C-effctor"/>
</dbReference>
<keyword evidence="13" id="KW-1185">Reference proteome</keyword>
<dbReference type="PROSITE" id="PS50110">
    <property type="entry name" value="RESPONSE_REGULATORY"/>
    <property type="match status" value="1"/>
</dbReference>
<protein>
    <submittedName>
        <fullName evidence="12">Two-component system response regulator OmpR</fullName>
    </submittedName>
</protein>
<evidence type="ECO:0000256" key="2">
    <source>
        <dbReference type="ARBA" id="ARBA00022490"/>
    </source>
</evidence>
<evidence type="ECO:0000256" key="4">
    <source>
        <dbReference type="ARBA" id="ARBA00023012"/>
    </source>
</evidence>
<dbReference type="GO" id="GO:0032993">
    <property type="term" value="C:protein-DNA complex"/>
    <property type="evidence" value="ECO:0007669"/>
    <property type="project" value="TreeGrafter"/>
</dbReference>
<dbReference type="SUPFAM" id="SSF46894">
    <property type="entry name" value="C-terminal effector domain of the bipartite response regulators"/>
    <property type="match status" value="1"/>
</dbReference>
<reference evidence="12 13" key="1">
    <citation type="submission" date="2016-06" db="EMBL/GenBank/DDBJ databases">
        <title>Insight into the functional genes involving in sulfur oxidation in Pearl River water.</title>
        <authorList>
            <person name="Luo J."/>
            <person name="Tan X."/>
            <person name="Lin W."/>
        </authorList>
    </citation>
    <scope>NUCLEOTIDE SEQUENCE [LARGE SCALE GENOMIC DNA]</scope>
    <source>
        <strain evidence="12 13">LS2</strain>
    </source>
</reference>